<dbReference type="RefSeq" id="WP_139066644.1">
    <property type="nucleotide sequence ID" value="NZ_CP040812.1"/>
</dbReference>
<evidence type="ECO:0000256" key="1">
    <source>
        <dbReference type="SAM" id="Phobius"/>
    </source>
</evidence>
<keyword evidence="1" id="KW-1133">Transmembrane helix</keyword>
<sequence length="148" mass="17376">MKINWGTSIVIAIMSFMAFILYLVITMTTNQEFNHDLVTEEYYKQELTFQDQLDRETNAKNLTTNIGVENTDEGIIINFPQDLDLNDIKGNINLYRPSNKEQDFTIPVDLKAHKVLIPARHLETGRWNIEINWTYGSESYYFKKELTF</sequence>
<evidence type="ECO:0000313" key="3">
    <source>
        <dbReference type="Proteomes" id="UP000309016"/>
    </source>
</evidence>
<gene>
    <name evidence="2" type="ORF">FHG64_12095</name>
</gene>
<keyword evidence="3" id="KW-1185">Reference proteome</keyword>
<keyword evidence="1" id="KW-0472">Membrane</keyword>
<dbReference type="EMBL" id="CP040812">
    <property type="protein sequence ID" value="QCY70082.1"/>
    <property type="molecule type" value="Genomic_DNA"/>
</dbReference>
<feature type="transmembrane region" description="Helical" evidence="1">
    <location>
        <begin position="6"/>
        <end position="25"/>
    </location>
</feature>
<dbReference type="KEGG" id="afla:FHG64_12095"/>
<reference evidence="2 3" key="1">
    <citation type="submission" date="2019-06" db="EMBL/GenBank/DDBJ databases">
        <title>Complete genome sequence of Antarcticibacterium flavum KCTC 52984T from an Antarctic marine sediment.</title>
        <authorList>
            <person name="Lee Y.M."/>
            <person name="Shin S.C."/>
        </authorList>
    </citation>
    <scope>NUCLEOTIDE SEQUENCE [LARGE SCALE GENOMIC DNA]</scope>
    <source>
        <strain evidence="2 3">KCTC 52984</strain>
    </source>
</reference>
<protein>
    <submittedName>
        <fullName evidence="2">FixH family protein</fullName>
    </submittedName>
</protein>
<keyword evidence="1" id="KW-0812">Transmembrane</keyword>
<dbReference type="OrthoDB" id="1493774at2"/>
<organism evidence="2 3">
    <name type="scientific">Antarcticibacterium flavum</name>
    <dbReference type="NCBI Taxonomy" id="2058175"/>
    <lineage>
        <taxon>Bacteria</taxon>
        <taxon>Pseudomonadati</taxon>
        <taxon>Bacteroidota</taxon>
        <taxon>Flavobacteriia</taxon>
        <taxon>Flavobacteriales</taxon>
        <taxon>Flavobacteriaceae</taxon>
        <taxon>Antarcticibacterium</taxon>
    </lineage>
</organism>
<evidence type="ECO:0000313" key="2">
    <source>
        <dbReference type="EMBL" id="QCY70082.1"/>
    </source>
</evidence>
<dbReference type="AlphaFoldDB" id="A0A5B7X5U4"/>
<dbReference type="Pfam" id="PF05751">
    <property type="entry name" value="FixH"/>
    <property type="match status" value="1"/>
</dbReference>
<dbReference type="InterPro" id="IPR008620">
    <property type="entry name" value="FixH"/>
</dbReference>
<name>A0A5B7X5U4_9FLAO</name>
<dbReference type="Proteomes" id="UP000309016">
    <property type="component" value="Chromosome"/>
</dbReference>
<proteinExistence type="predicted"/>
<accession>A0A5B7X5U4</accession>